<dbReference type="EMBL" id="KY774314">
    <property type="protein sequence ID" value="ART31581.1"/>
    <property type="molecule type" value="Genomic_DNA"/>
</dbReference>
<reference evidence="1" key="1">
    <citation type="submission" date="2017-03" db="EMBL/GenBank/DDBJ databases">
        <title>The mitochondrial genome of the carnivorous plant Utricularia reniformis (Lentibulariaceae): structure, comparative analysis and evolutionary landmarks.</title>
        <authorList>
            <person name="Silva S.R."/>
            <person name="Alvarenga D.O."/>
            <person name="Michael T.P."/>
            <person name="Miranda V.F.O."/>
            <person name="Varani A.M."/>
        </authorList>
    </citation>
    <scope>NUCLEOTIDE SEQUENCE</scope>
</reference>
<keyword evidence="1" id="KW-0496">Mitochondrion</keyword>
<protein>
    <submittedName>
        <fullName evidence="1">Uncharacterized protein</fullName>
    </submittedName>
</protein>
<sequence length="43" mass="5064">MGFERFHCPKKILKGVLTCPKHSLLLCARILYSFYLLHLECKL</sequence>
<accession>A0A1Y0B2F6</accession>
<organism evidence="1">
    <name type="scientific">Utricularia reniformis</name>
    <dbReference type="NCBI Taxonomy" id="192314"/>
    <lineage>
        <taxon>Eukaryota</taxon>
        <taxon>Viridiplantae</taxon>
        <taxon>Streptophyta</taxon>
        <taxon>Embryophyta</taxon>
        <taxon>Tracheophyta</taxon>
        <taxon>Spermatophyta</taxon>
        <taxon>Magnoliopsida</taxon>
        <taxon>eudicotyledons</taxon>
        <taxon>Gunneridae</taxon>
        <taxon>Pentapetalae</taxon>
        <taxon>asterids</taxon>
        <taxon>lamiids</taxon>
        <taxon>Lamiales</taxon>
        <taxon>Lentibulariaceae</taxon>
        <taxon>Utricularia</taxon>
    </lineage>
</organism>
<dbReference type="AlphaFoldDB" id="A0A1Y0B2F6"/>
<gene>
    <name evidence="1" type="ORF">AEK19_MT1385</name>
</gene>
<name>A0A1Y0B2F6_9LAMI</name>
<proteinExistence type="predicted"/>
<geneLocation type="mitochondrion" evidence="1"/>
<evidence type="ECO:0000313" key="1">
    <source>
        <dbReference type="EMBL" id="ART31581.1"/>
    </source>
</evidence>